<feature type="coiled-coil region" evidence="1">
    <location>
        <begin position="26"/>
        <end position="60"/>
    </location>
</feature>
<dbReference type="PANTHER" id="PTHR35992">
    <property type="entry name" value="CYTOMATRIX PROTEIN-LIKE PROTEIN"/>
    <property type="match status" value="1"/>
</dbReference>
<accession>A0ABC8IWH2</accession>
<feature type="coiled-coil region" evidence="1">
    <location>
        <begin position="169"/>
        <end position="210"/>
    </location>
</feature>
<name>A0ABC8IWH2_ERUVS</name>
<dbReference type="PANTHER" id="PTHR35992:SF1">
    <property type="entry name" value="CYTOMATRIX PROTEIN-LIKE PROTEIN"/>
    <property type="match status" value="1"/>
</dbReference>
<proteinExistence type="predicted"/>
<dbReference type="EMBL" id="CAKOAT010023337">
    <property type="protein sequence ID" value="CAH8284835.1"/>
    <property type="molecule type" value="Genomic_DNA"/>
</dbReference>
<comment type="caution">
    <text evidence="2">The sequence shown here is derived from an EMBL/GenBank/DDBJ whole genome shotgun (WGS) entry which is preliminary data.</text>
</comment>
<gene>
    <name evidence="2" type="ORF">ERUC_LOCUS822</name>
</gene>
<dbReference type="Proteomes" id="UP001642260">
    <property type="component" value="Unassembled WGS sequence"/>
</dbReference>
<evidence type="ECO:0000256" key="1">
    <source>
        <dbReference type="SAM" id="Coils"/>
    </source>
</evidence>
<keyword evidence="1" id="KW-0175">Coiled coil</keyword>
<protein>
    <submittedName>
        <fullName evidence="2">Uncharacterized protein</fullName>
    </submittedName>
</protein>
<sequence length="240" mass="28178">MEIFVKALKEREEVIESLYKNQKILVDRIKTQHERWLSDIQNYEEKLSQKEGEIETLEMTRLVEKARNDQLLVLKEKNHSLCKEKLDQTEDVLDEFKAWIDIFTSNQSKEVCTNSEDTDECRLLEAKIKKQKRDFAKLAFGKTGEVSSLETRFAWSEFKRIEGGFTEKLVRKEEEIKEANMSISSLQEQLQASNHEKGRLMSRVAELEDNASKKKVGKILRLTHDVKTLRRSARLRAMQK</sequence>
<organism evidence="2 3">
    <name type="scientific">Eruca vesicaria subsp. sativa</name>
    <name type="common">Garden rocket</name>
    <name type="synonym">Eruca sativa</name>
    <dbReference type="NCBI Taxonomy" id="29727"/>
    <lineage>
        <taxon>Eukaryota</taxon>
        <taxon>Viridiplantae</taxon>
        <taxon>Streptophyta</taxon>
        <taxon>Embryophyta</taxon>
        <taxon>Tracheophyta</taxon>
        <taxon>Spermatophyta</taxon>
        <taxon>Magnoliopsida</taxon>
        <taxon>eudicotyledons</taxon>
        <taxon>Gunneridae</taxon>
        <taxon>Pentapetalae</taxon>
        <taxon>rosids</taxon>
        <taxon>malvids</taxon>
        <taxon>Brassicales</taxon>
        <taxon>Brassicaceae</taxon>
        <taxon>Brassiceae</taxon>
        <taxon>Eruca</taxon>
    </lineage>
</organism>
<reference evidence="2 3" key="1">
    <citation type="submission" date="2022-03" db="EMBL/GenBank/DDBJ databases">
        <authorList>
            <person name="Macdonald S."/>
            <person name="Ahmed S."/>
            <person name="Newling K."/>
        </authorList>
    </citation>
    <scope>NUCLEOTIDE SEQUENCE [LARGE SCALE GENOMIC DNA]</scope>
</reference>
<evidence type="ECO:0000313" key="2">
    <source>
        <dbReference type="EMBL" id="CAH8284835.1"/>
    </source>
</evidence>
<keyword evidence="3" id="KW-1185">Reference proteome</keyword>
<dbReference type="AlphaFoldDB" id="A0ABC8IWH2"/>
<evidence type="ECO:0000313" key="3">
    <source>
        <dbReference type="Proteomes" id="UP001642260"/>
    </source>
</evidence>